<dbReference type="KEGG" id="gak:X907_0251"/>
<dbReference type="RefSeq" id="WP_233352456.1">
    <property type="nucleotide sequence ID" value="NZ_BMFB01000006.1"/>
</dbReference>
<accession>A0A3T0E666</accession>
<proteinExistence type="predicted"/>
<evidence type="ECO:0000313" key="2">
    <source>
        <dbReference type="Proteomes" id="UP000286954"/>
    </source>
</evidence>
<gene>
    <name evidence="1" type="ORF">X907_0251</name>
</gene>
<dbReference type="AlphaFoldDB" id="A0A3T0E666"/>
<evidence type="ECO:0000313" key="1">
    <source>
        <dbReference type="EMBL" id="AZU02799.1"/>
    </source>
</evidence>
<dbReference type="Proteomes" id="UP000286954">
    <property type="component" value="Chromosome"/>
</dbReference>
<keyword evidence="2" id="KW-1185">Reference proteome</keyword>
<reference evidence="1 2" key="1">
    <citation type="submission" date="2016-12" db="EMBL/GenBank/DDBJ databases">
        <title>The genome of dimorphic prosthecate Glycocaulis alkaliphilus 6b-8t, isolated from crude oil dictates its adaptability in petroleum environments.</title>
        <authorList>
            <person name="Wu X.-L."/>
            <person name="Geng S."/>
        </authorList>
    </citation>
    <scope>NUCLEOTIDE SEQUENCE [LARGE SCALE GENOMIC DNA]</scope>
    <source>
        <strain evidence="1 2">6B-8</strain>
    </source>
</reference>
<dbReference type="EMBL" id="CP018911">
    <property type="protein sequence ID" value="AZU02799.1"/>
    <property type="molecule type" value="Genomic_DNA"/>
</dbReference>
<protein>
    <submittedName>
        <fullName evidence="1">Uncharacterized protein</fullName>
    </submittedName>
</protein>
<sequence length="58" mass="6387">MTDCAHQTARLFRDARSGSIKVEDASRLANILSILSRMIEGSALEARVEALEKGRTLQ</sequence>
<name>A0A3T0E666_9PROT</name>
<organism evidence="1 2">
    <name type="scientific">Glycocaulis alkaliphilus</name>
    <dbReference type="NCBI Taxonomy" id="1434191"/>
    <lineage>
        <taxon>Bacteria</taxon>
        <taxon>Pseudomonadati</taxon>
        <taxon>Pseudomonadota</taxon>
        <taxon>Alphaproteobacteria</taxon>
        <taxon>Maricaulales</taxon>
        <taxon>Maricaulaceae</taxon>
        <taxon>Glycocaulis</taxon>
    </lineage>
</organism>